<organism evidence="5 6">
    <name type="scientific">Mixia osmundae (strain CBS 9802 / IAM 14324 / JCM 22182 / KY 12970)</name>
    <dbReference type="NCBI Taxonomy" id="764103"/>
    <lineage>
        <taxon>Eukaryota</taxon>
        <taxon>Fungi</taxon>
        <taxon>Dikarya</taxon>
        <taxon>Basidiomycota</taxon>
        <taxon>Pucciniomycotina</taxon>
        <taxon>Mixiomycetes</taxon>
        <taxon>Mixiales</taxon>
        <taxon>Mixiaceae</taxon>
        <taxon>Mixia</taxon>
    </lineage>
</organism>
<dbReference type="Pfam" id="PF02585">
    <property type="entry name" value="PIG-L"/>
    <property type="match status" value="1"/>
</dbReference>
<protein>
    <recommendedName>
        <fullName evidence="2">N-acetylglucosaminylphosphatidylinositol deacetylase</fullName>
        <ecNumber evidence="2">3.5.1.89</ecNumber>
    </recommendedName>
</protein>
<gene>
    <name evidence="5" type="primary">Mo06283</name>
    <name evidence="5" type="ORF">E5Q_06283</name>
</gene>
<evidence type="ECO:0000256" key="1">
    <source>
        <dbReference type="ARBA" id="ARBA00006066"/>
    </source>
</evidence>
<dbReference type="PANTHER" id="PTHR12993">
    <property type="entry name" value="N-ACETYLGLUCOSAMINYL-PHOSPHATIDYLINOSITOL DE-N-ACETYLASE-RELATED"/>
    <property type="match status" value="1"/>
</dbReference>
<dbReference type="FunCoup" id="G7E8W4">
    <property type="interactions" value="235"/>
</dbReference>
<dbReference type="SUPFAM" id="SSF102588">
    <property type="entry name" value="LmbE-like"/>
    <property type="match status" value="1"/>
</dbReference>
<dbReference type="eggNOG" id="KOG3332">
    <property type="taxonomic scope" value="Eukaryota"/>
</dbReference>
<keyword evidence="4" id="KW-0472">Membrane</keyword>
<comment type="caution">
    <text evidence="5">The sequence shown here is derived from an EMBL/GenBank/DDBJ whole genome shotgun (WGS) entry which is preliminary data.</text>
</comment>
<dbReference type="InParanoid" id="G7E8W4"/>
<evidence type="ECO:0000313" key="6">
    <source>
        <dbReference type="Proteomes" id="UP000009131"/>
    </source>
</evidence>
<dbReference type="GO" id="GO:0006506">
    <property type="term" value="P:GPI anchor biosynthetic process"/>
    <property type="evidence" value="ECO:0007669"/>
    <property type="project" value="UniProtKB-UniPathway"/>
</dbReference>
<dbReference type="STRING" id="764103.G7E8W4"/>
<keyword evidence="4" id="KW-1133">Transmembrane helix</keyword>
<accession>G7E8W4</accession>
<dbReference type="InterPro" id="IPR003737">
    <property type="entry name" value="GlcNAc_PI_deacetylase-related"/>
</dbReference>
<evidence type="ECO:0000256" key="4">
    <source>
        <dbReference type="SAM" id="Phobius"/>
    </source>
</evidence>
<proteinExistence type="inferred from homology"/>
<dbReference type="PANTHER" id="PTHR12993:SF11">
    <property type="entry name" value="N-ACETYLGLUCOSAMINYL-PHOSPHATIDYLINOSITOL DE-N-ACETYLASE"/>
    <property type="match status" value="1"/>
</dbReference>
<comment type="similarity">
    <text evidence="1">Belongs to the PIGL family.</text>
</comment>
<evidence type="ECO:0000313" key="5">
    <source>
        <dbReference type="EMBL" id="GAA99582.1"/>
    </source>
</evidence>
<dbReference type="AlphaFoldDB" id="G7E8W4"/>
<dbReference type="InterPro" id="IPR024078">
    <property type="entry name" value="LmbE-like_dom_sf"/>
</dbReference>
<feature type="region of interest" description="Disordered" evidence="3">
    <location>
        <begin position="1"/>
        <end position="21"/>
    </location>
</feature>
<dbReference type="EMBL" id="BABT02000220">
    <property type="protein sequence ID" value="GAA99582.1"/>
    <property type="molecule type" value="Genomic_DNA"/>
</dbReference>
<reference evidence="5 6" key="1">
    <citation type="journal article" date="2011" name="J. Gen. Appl. Microbiol.">
        <title>Draft genome sequencing of the enigmatic basidiomycete Mixia osmundae.</title>
        <authorList>
            <person name="Nishida H."/>
            <person name="Nagatsuka Y."/>
            <person name="Sugiyama J."/>
        </authorList>
    </citation>
    <scope>NUCLEOTIDE SEQUENCE [LARGE SCALE GENOMIC DNA]</scope>
    <source>
        <strain evidence="6">CBS 9802 / IAM 14324 / JCM 22182 / KY 12970</strain>
    </source>
</reference>
<dbReference type="GO" id="GO:0005783">
    <property type="term" value="C:endoplasmic reticulum"/>
    <property type="evidence" value="ECO:0007669"/>
    <property type="project" value="TreeGrafter"/>
</dbReference>
<dbReference type="OrthoDB" id="440160at2759"/>
<dbReference type="Proteomes" id="UP000009131">
    <property type="component" value="Unassembled WGS sequence"/>
</dbReference>
<dbReference type="HOGENOM" id="CLU_034979_0_2_1"/>
<keyword evidence="4" id="KW-0812">Transmembrane</keyword>
<keyword evidence="6" id="KW-1185">Reference proteome</keyword>
<dbReference type="UniPathway" id="UPA00196"/>
<feature type="transmembrane region" description="Helical" evidence="4">
    <location>
        <begin position="55"/>
        <end position="78"/>
    </location>
</feature>
<evidence type="ECO:0000256" key="2">
    <source>
        <dbReference type="ARBA" id="ARBA00012176"/>
    </source>
</evidence>
<dbReference type="OMA" id="VSRYMWF"/>
<feature type="compositionally biased region" description="Acidic residues" evidence="3">
    <location>
        <begin position="10"/>
        <end position="20"/>
    </location>
</feature>
<dbReference type="GO" id="GO:0000225">
    <property type="term" value="F:N-acetylglucosaminylphosphatidylinositol deacetylase activity"/>
    <property type="evidence" value="ECO:0007669"/>
    <property type="project" value="UniProtKB-EC"/>
</dbReference>
<dbReference type="GO" id="GO:0016020">
    <property type="term" value="C:membrane"/>
    <property type="evidence" value="ECO:0007669"/>
    <property type="project" value="GOC"/>
</dbReference>
<evidence type="ECO:0000256" key="3">
    <source>
        <dbReference type="SAM" id="MobiDB-lite"/>
    </source>
</evidence>
<name>G7E8W4_MIXOS</name>
<dbReference type="Gene3D" id="3.40.50.10320">
    <property type="entry name" value="LmbE-like"/>
    <property type="match status" value="1"/>
</dbReference>
<dbReference type="EC" id="3.5.1.89" evidence="2"/>
<reference evidence="5 6" key="2">
    <citation type="journal article" date="2012" name="Open Biol.">
        <title>Characteristics of nucleosomes and linker DNA regions on the genome of the basidiomycete Mixia osmundae revealed by mono- and dinucleosome mapping.</title>
        <authorList>
            <person name="Nishida H."/>
            <person name="Kondo S."/>
            <person name="Matsumoto T."/>
            <person name="Suzuki Y."/>
            <person name="Yoshikawa H."/>
            <person name="Taylor T.D."/>
            <person name="Sugiyama J."/>
        </authorList>
    </citation>
    <scope>NUCLEOTIDE SEQUENCE [LARGE SCALE GENOMIC DNA]</scope>
    <source>
        <strain evidence="6">CBS 9802 / IAM 14324 / JCM 22182 / KY 12970</strain>
    </source>
</reference>
<sequence>MANRRSSYENETDALIEDEAAPLYDGEYPPKRWSRQPKFSLAKLRPDLSKPWPPVVRLVLLLIVLVPLVNWIALAYVFSRSAAFFPPLLRTSKQVLLLAAHPDDECLFFSPAITSILQRADDATGHVLIMSSGNHYGLGAQRRIELKGSCKALGIAEQNCDVLNTTDIQDDPTYWWPEERLVELIKDHVARWNIDTIVTFDSGGVSGHINHRAVSAAAVALAKQEGAPNVYTSATVNVLRKYSALLDLPLTSLAFVPRFLTLSDSNNHALLVGTFSQYLAARKAFHSHKSQMVWDRYLYMLVSRYMYFNTLSLSQS</sequence>
<dbReference type="RefSeq" id="XP_014568366.1">
    <property type="nucleotide sequence ID" value="XM_014712880.1"/>
</dbReference>